<organism evidence="2 3">
    <name type="scientific">Laccaria amethystina LaAM-08-1</name>
    <dbReference type="NCBI Taxonomy" id="1095629"/>
    <lineage>
        <taxon>Eukaryota</taxon>
        <taxon>Fungi</taxon>
        <taxon>Dikarya</taxon>
        <taxon>Basidiomycota</taxon>
        <taxon>Agaricomycotina</taxon>
        <taxon>Agaricomycetes</taxon>
        <taxon>Agaricomycetidae</taxon>
        <taxon>Agaricales</taxon>
        <taxon>Agaricineae</taxon>
        <taxon>Hydnangiaceae</taxon>
        <taxon>Laccaria</taxon>
    </lineage>
</organism>
<dbReference type="InterPro" id="IPR041978">
    <property type="entry name" value="KOW_Spt5_5"/>
</dbReference>
<dbReference type="Gene3D" id="2.30.30.30">
    <property type="match status" value="1"/>
</dbReference>
<dbReference type="OrthoDB" id="10359160at2759"/>
<dbReference type="InterPro" id="IPR014722">
    <property type="entry name" value="Rib_uL2_dom2"/>
</dbReference>
<dbReference type="Pfam" id="PF23290">
    <property type="entry name" value="KOW5_SPT5"/>
    <property type="match status" value="1"/>
</dbReference>
<proteinExistence type="predicted"/>
<dbReference type="HOGENOM" id="CLU_2121517_0_0_1"/>
<dbReference type="EMBL" id="KN838573">
    <property type="protein sequence ID" value="KIK04060.1"/>
    <property type="molecule type" value="Genomic_DNA"/>
</dbReference>
<name>A0A0C9WWM6_9AGAR</name>
<dbReference type="AlphaFoldDB" id="A0A0C9WWM6"/>
<evidence type="ECO:0000259" key="1">
    <source>
        <dbReference type="Pfam" id="PF23290"/>
    </source>
</evidence>
<evidence type="ECO:0000313" key="3">
    <source>
        <dbReference type="Proteomes" id="UP000054477"/>
    </source>
</evidence>
<protein>
    <recommendedName>
        <fullName evidence="1">Spt5 KOW domain-containing protein</fullName>
    </recommendedName>
</protein>
<gene>
    <name evidence="2" type="ORF">K443DRAFT_131014</name>
</gene>
<reference evidence="3" key="2">
    <citation type="submission" date="2015-01" db="EMBL/GenBank/DDBJ databases">
        <title>Evolutionary Origins and Diversification of the Mycorrhizal Mutualists.</title>
        <authorList>
            <consortium name="DOE Joint Genome Institute"/>
            <consortium name="Mycorrhizal Genomics Consortium"/>
            <person name="Kohler A."/>
            <person name="Kuo A."/>
            <person name="Nagy L.G."/>
            <person name="Floudas D."/>
            <person name="Copeland A."/>
            <person name="Barry K.W."/>
            <person name="Cichocki N."/>
            <person name="Veneault-Fourrey C."/>
            <person name="LaButti K."/>
            <person name="Lindquist E.A."/>
            <person name="Lipzen A."/>
            <person name="Lundell T."/>
            <person name="Morin E."/>
            <person name="Murat C."/>
            <person name="Riley R."/>
            <person name="Ohm R."/>
            <person name="Sun H."/>
            <person name="Tunlid A."/>
            <person name="Henrissat B."/>
            <person name="Grigoriev I.V."/>
            <person name="Hibbett D.S."/>
            <person name="Martin F."/>
        </authorList>
    </citation>
    <scope>NUCLEOTIDE SEQUENCE [LARGE SCALE GENOMIC DNA]</scope>
    <source>
        <strain evidence="3">LaAM-08-1</strain>
    </source>
</reference>
<feature type="domain" description="Spt5 KOW" evidence="1">
    <location>
        <begin position="79"/>
        <end position="121"/>
    </location>
</feature>
<keyword evidence="3" id="KW-1185">Reference proteome</keyword>
<evidence type="ECO:0000313" key="2">
    <source>
        <dbReference type="EMBL" id="KIK04060.1"/>
    </source>
</evidence>
<dbReference type="Proteomes" id="UP000054477">
    <property type="component" value="Unassembled WGS sequence"/>
</dbReference>
<sequence length="126" mass="14016">MTCIDQILSLYVPDTMNEVEVLSWQTVFQPTLKLAVPANITNKTSTAAWVQVNREVNGESLCSLELVNMKFDPNRSYQGQEVMIVNGNFKGYLGRITSTTTNETVLVEISATMQKVPLKLSELSLS</sequence>
<reference evidence="2 3" key="1">
    <citation type="submission" date="2014-04" db="EMBL/GenBank/DDBJ databases">
        <authorList>
            <consortium name="DOE Joint Genome Institute"/>
            <person name="Kuo A."/>
            <person name="Kohler A."/>
            <person name="Nagy L.G."/>
            <person name="Floudas D."/>
            <person name="Copeland A."/>
            <person name="Barry K.W."/>
            <person name="Cichocki N."/>
            <person name="Veneault-Fourrey C."/>
            <person name="LaButti K."/>
            <person name="Lindquist E.A."/>
            <person name="Lipzen A."/>
            <person name="Lundell T."/>
            <person name="Morin E."/>
            <person name="Murat C."/>
            <person name="Sun H."/>
            <person name="Tunlid A."/>
            <person name="Henrissat B."/>
            <person name="Grigoriev I.V."/>
            <person name="Hibbett D.S."/>
            <person name="Martin F."/>
            <person name="Nordberg H.P."/>
            <person name="Cantor M.N."/>
            <person name="Hua S.X."/>
        </authorList>
    </citation>
    <scope>NUCLEOTIDE SEQUENCE [LARGE SCALE GENOMIC DNA]</scope>
    <source>
        <strain evidence="2 3">LaAM-08-1</strain>
    </source>
</reference>
<accession>A0A0C9WWM6</accession>